<gene>
    <name evidence="3" type="ORF">SAMN06297387_10612</name>
</gene>
<feature type="compositionally biased region" description="Basic and acidic residues" evidence="1">
    <location>
        <begin position="196"/>
        <end position="225"/>
    </location>
</feature>
<dbReference type="InterPro" id="IPR050570">
    <property type="entry name" value="Cell_wall_metabolism_enzyme"/>
</dbReference>
<dbReference type="InterPro" id="IPR016047">
    <property type="entry name" value="M23ase_b-sheet_dom"/>
</dbReference>
<dbReference type="OrthoDB" id="5244067at2"/>
<feature type="domain" description="M23ase beta-sheet core" evidence="2">
    <location>
        <begin position="258"/>
        <end position="353"/>
    </location>
</feature>
<organism evidence="3 4">
    <name type="scientific">Streptomyces zhaozhouensis</name>
    <dbReference type="NCBI Taxonomy" id="1300267"/>
    <lineage>
        <taxon>Bacteria</taxon>
        <taxon>Bacillati</taxon>
        <taxon>Actinomycetota</taxon>
        <taxon>Actinomycetes</taxon>
        <taxon>Kitasatosporales</taxon>
        <taxon>Streptomycetaceae</taxon>
        <taxon>Streptomyces</taxon>
    </lineage>
</organism>
<proteinExistence type="predicted"/>
<dbReference type="Proteomes" id="UP000219072">
    <property type="component" value="Unassembled WGS sequence"/>
</dbReference>
<dbReference type="SUPFAM" id="SSF51261">
    <property type="entry name" value="Duplicated hybrid motif"/>
    <property type="match status" value="1"/>
</dbReference>
<dbReference type="CDD" id="cd12797">
    <property type="entry name" value="M23_peptidase"/>
    <property type="match status" value="1"/>
</dbReference>
<keyword evidence="4" id="KW-1185">Reference proteome</keyword>
<feature type="region of interest" description="Disordered" evidence="1">
    <location>
        <begin position="1"/>
        <end position="61"/>
    </location>
</feature>
<dbReference type="Gene3D" id="2.70.70.10">
    <property type="entry name" value="Glucose Permease (Domain IIA)"/>
    <property type="match status" value="1"/>
</dbReference>
<reference evidence="3 4" key="1">
    <citation type="submission" date="2017-09" db="EMBL/GenBank/DDBJ databases">
        <authorList>
            <person name="Ehlers B."/>
            <person name="Leendertz F.H."/>
        </authorList>
    </citation>
    <scope>NUCLEOTIDE SEQUENCE [LARGE SCALE GENOMIC DNA]</scope>
    <source>
        <strain evidence="3 4">CGMCC 4.7095</strain>
    </source>
</reference>
<evidence type="ECO:0000313" key="3">
    <source>
        <dbReference type="EMBL" id="SOD62444.1"/>
    </source>
</evidence>
<dbReference type="EMBL" id="OCNE01000006">
    <property type="protein sequence ID" value="SOD62444.1"/>
    <property type="molecule type" value="Genomic_DNA"/>
</dbReference>
<name>A0A286DV59_9ACTN</name>
<accession>A0A286DV59</accession>
<dbReference type="GO" id="GO:0004222">
    <property type="term" value="F:metalloendopeptidase activity"/>
    <property type="evidence" value="ECO:0007669"/>
    <property type="project" value="TreeGrafter"/>
</dbReference>
<feature type="compositionally biased region" description="Polar residues" evidence="1">
    <location>
        <begin position="169"/>
        <end position="182"/>
    </location>
</feature>
<evidence type="ECO:0000259" key="2">
    <source>
        <dbReference type="Pfam" id="PF01551"/>
    </source>
</evidence>
<feature type="region of interest" description="Disordered" evidence="1">
    <location>
        <begin position="169"/>
        <end position="225"/>
    </location>
</feature>
<protein>
    <submittedName>
        <fullName evidence="3">Peptidase family M23</fullName>
    </submittedName>
</protein>
<dbReference type="RefSeq" id="WP_097230931.1">
    <property type="nucleotide sequence ID" value="NZ_OCNE01000006.1"/>
</dbReference>
<dbReference type="InterPro" id="IPR011055">
    <property type="entry name" value="Dup_hybrid_motif"/>
</dbReference>
<dbReference type="PANTHER" id="PTHR21666:SF270">
    <property type="entry name" value="MUREIN HYDROLASE ACTIVATOR ENVC"/>
    <property type="match status" value="1"/>
</dbReference>
<evidence type="ECO:0000256" key="1">
    <source>
        <dbReference type="SAM" id="MobiDB-lite"/>
    </source>
</evidence>
<feature type="compositionally biased region" description="Low complexity" evidence="1">
    <location>
        <begin position="184"/>
        <end position="195"/>
    </location>
</feature>
<evidence type="ECO:0000313" key="4">
    <source>
        <dbReference type="Proteomes" id="UP000219072"/>
    </source>
</evidence>
<dbReference type="AlphaFoldDB" id="A0A286DV59"/>
<dbReference type="PANTHER" id="PTHR21666">
    <property type="entry name" value="PEPTIDASE-RELATED"/>
    <property type="match status" value="1"/>
</dbReference>
<dbReference type="Pfam" id="PF01551">
    <property type="entry name" value="Peptidase_M23"/>
    <property type="match status" value="1"/>
</dbReference>
<sequence>MASNRHASVDSLDAPPRERTTPPEDGYGTYAASYGTHPTYYGPRVTEDEPRPEWNPGEETLRPVRGRHRVARQRGGTIARSRAVLGVGVIAAVGAGGMATANEEGAGSVPGMGGAVDHVAELPLLGALVSTGDDAATTSVFTTAGLTESEVASGRADAGEALRARILQQADQQEASAETQARSEAVTQARTAAAERAAEQAEAERVAEEERQRAEEEERQRQEEERRLAELRASYSVPVSGYRLTSGFGESGSMWQSTHTGTDFAASTGTPVKNVHTGTVKEAAWAGSYGYRIIVEQEDGNEVWYCHLSSMSVSAGAEVTTGDVIGRVGSTGNSSGPHLHMEVRPSGGDAIDPLSWLRGKGLSV</sequence>
<dbReference type="FunFam" id="2.70.70.10:FF:000013">
    <property type="entry name" value="Peptidase family M23"/>
    <property type="match status" value="1"/>
</dbReference>